<dbReference type="PROSITE" id="PS00018">
    <property type="entry name" value="EF_HAND_1"/>
    <property type="match status" value="1"/>
</dbReference>
<dbReference type="Pfam" id="PF00353">
    <property type="entry name" value="HemolysinCabind"/>
    <property type="match status" value="2"/>
</dbReference>
<keyword evidence="2" id="KW-0964">Secreted</keyword>
<dbReference type="InterPro" id="IPR018511">
    <property type="entry name" value="Hemolysin-typ_Ca-bd_CS"/>
</dbReference>
<evidence type="ECO:0000256" key="2">
    <source>
        <dbReference type="ARBA" id="ARBA00022525"/>
    </source>
</evidence>
<dbReference type="PANTHER" id="PTHR38340">
    <property type="entry name" value="S-LAYER PROTEIN"/>
    <property type="match status" value="1"/>
</dbReference>
<feature type="compositionally biased region" description="Low complexity" evidence="3">
    <location>
        <begin position="1014"/>
        <end position="1027"/>
    </location>
</feature>
<dbReference type="PROSITE" id="PS00330">
    <property type="entry name" value="HEMOLYSIN_CALCIUM"/>
    <property type="match status" value="1"/>
</dbReference>
<dbReference type="InterPro" id="IPR018247">
    <property type="entry name" value="EF_Hand_1_Ca_BS"/>
</dbReference>
<comment type="caution">
    <text evidence="5">The sequence shown here is derived from an EMBL/GenBank/DDBJ whole genome shotgun (WGS) entry which is preliminary data.</text>
</comment>
<keyword evidence="6" id="KW-1185">Reference proteome</keyword>
<dbReference type="InterPro" id="IPR011049">
    <property type="entry name" value="Serralysin-like_metalloprot_C"/>
</dbReference>
<comment type="subcellular location">
    <subcellularLocation>
        <location evidence="1">Secreted</location>
    </subcellularLocation>
</comment>
<dbReference type="PROSITE" id="PS50222">
    <property type="entry name" value="EF_HAND_2"/>
    <property type="match status" value="1"/>
</dbReference>
<dbReference type="InterPro" id="IPR050557">
    <property type="entry name" value="RTX_toxin/Mannuronan_C5-epim"/>
</dbReference>
<proteinExistence type="predicted"/>
<evidence type="ECO:0000256" key="3">
    <source>
        <dbReference type="SAM" id="MobiDB-lite"/>
    </source>
</evidence>
<organism evidence="5 6">
    <name type="scientific">Microcoleus asticus IPMA8</name>
    <dbReference type="NCBI Taxonomy" id="2563858"/>
    <lineage>
        <taxon>Bacteria</taxon>
        <taxon>Bacillati</taxon>
        <taxon>Cyanobacteriota</taxon>
        <taxon>Cyanophyceae</taxon>
        <taxon>Oscillatoriophycideae</taxon>
        <taxon>Oscillatoriales</taxon>
        <taxon>Microcoleaceae</taxon>
        <taxon>Microcoleus</taxon>
        <taxon>Microcoleus asticus</taxon>
    </lineage>
</organism>
<dbReference type="RefSeq" id="WP_172192459.1">
    <property type="nucleotide sequence ID" value="NZ_CAWPPK010000078.1"/>
</dbReference>
<reference evidence="5 6" key="1">
    <citation type="journal article" date="2020" name="Sci. Rep.">
        <title>A novel cyanobacterial geosmin producer, revising GeoA distribution and dispersion patterns in Bacteria.</title>
        <authorList>
            <person name="Churro C."/>
            <person name="Semedo-Aguiar A.P."/>
            <person name="Silva A.D."/>
            <person name="Pereira-Leal J.B."/>
            <person name="Leite R.B."/>
        </authorList>
    </citation>
    <scope>NUCLEOTIDE SEQUENCE [LARGE SCALE GENOMIC DNA]</scope>
    <source>
        <strain evidence="5 6">IPMA8</strain>
    </source>
</reference>
<sequence>MRTGNETPLGNETADTQKNWCGVEAGLDKLEKILDDQLQAVNLPIVGPLKNISPDFIGNFKTKLVDAVKNGANQTLSQLESSIRTALGPDFTVALTGNSTPDESSLLITVGKQYQFPDINLSKNLGVPALSLDVDGKAKSKYNYNLSLGVGVSKEFGCYIDTDKTKLTANIDFGLNDQFKAKGNLGFFQVDLANDTKNPTKVDANLEVKLKDLDNLGGPNDGDRLTLPELQGSYQFKDLFKANLTSNANLGLTAKTSINGNAAFPSYNFDLAVNWPLLNYANGQLTGPQKPTVAFNNMQLDLGTFVNNFAKPVIGKISDVIKPFRPVINFLNADTKLLSKLGIAGSFDKNGDGKVSVLELAAKISNTDIDTSFLDAVAKIDKVVDLANQIANSPDKIDLGSYTLGNIDVADNSANLQNASPVPKTALQQTASQQINSKTGGKVKDFLNALQDIDGFDIPLLTQPQTAIQLLIGKPDVPVFTYQMPKLGFDFNIRKDFQIWGPLKGLLEGKFSAAAHLGFGYDTYGLNQWKNSNFAASSADKVLDGFYVSDRENADGTGPDVDELSLDASISAGAGVKVPKIAEGYVKGGIQGKVGIDLIDIGEFQPKVGGDGKIRTSEITSRISKPSELFDVTGKVNAFLGAEVKSISVQFCNKTTPALKIFGKTIIPAITIRIPCGLDYKTVYDNNFATFELANFSLGPSSSTRGRAINGYITGGTVFFDANFNGIKDENEPFSITNADGSFDLDVSLDQFDKNNSGDLEPNEGKIVLIDGINTSTYLPQQTPLFATPDATVVTPLTTLMTELVEQGTDPNQAQSQVKSALGLSSAIDLTSYDPLAAITQNDPNGLAVYAAHAQVQNTIVSITDLISGAATTDKNEIASSVISTIANQIKSGTLDLSNSTQLQAIIQSATSQLQVPQVSSIASDAAQIIAEGNQRISDLASSNTSPSDAATEIARIQKVAQGEVAQDLLQVAAGNKTIQSAISENTGASLNTKIQSATANNPTVRNTLDTDDSSTPSTPEEPFSSSGIEFVKDGENTTESTDGDDTLMGSASDDILRGKKGNDLLFSLDGNDWMNGNQGNDLTDGGIGDDTLYGGKGFDTLTGGAASDFLSGNRGEDILIGEKSDDTLYGGQGNDILLGGQGNDFLSGDLGNDTLVGDVGSDRFLLSTNSGIATVADFEVGQDLLVLGNGLSFSQLEIVQDSDATLIRLPQTGEILASLVGVSASSISAVNFGLI</sequence>
<dbReference type="PANTHER" id="PTHR38340:SF1">
    <property type="entry name" value="S-LAYER PROTEIN"/>
    <property type="match status" value="1"/>
</dbReference>
<protein>
    <submittedName>
        <fullName evidence="5">Leukotoxin</fullName>
    </submittedName>
</protein>
<feature type="compositionally biased region" description="Polar residues" evidence="3">
    <location>
        <begin position="997"/>
        <end position="1008"/>
    </location>
</feature>
<dbReference type="Proteomes" id="UP000702425">
    <property type="component" value="Unassembled WGS sequence"/>
</dbReference>
<dbReference type="Gene3D" id="2.150.10.10">
    <property type="entry name" value="Serralysin-like metalloprotease, C-terminal"/>
    <property type="match status" value="1"/>
</dbReference>
<dbReference type="InterPro" id="IPR002048">
    <property type="entry name" value="EF_hand_dom"/>
</dbReference>
<name>A0ABX2D8P8_9CYAN</name>
<dbReference type="SUPFAM" id="SSF51120">
    <property type="entry name" value="beta-Roll"/>
    <property type="match status" value="1"/>
</dbReference>
<dbReference type="EMBL" id="SRRZ01000169">
    <property type="protein sequence ID" value="NQE38000.1"/>
    <property type="molecule type" value="Genomic_DNA"/>
</dbReference>
<dbReference type="PRINTS" id="PR00313">
    <property type="entry name" value="CABNDNGRPT"/>
</dbReference>
<evidence type="ECO:0000313" key="5">
    <source>
        <dbReference type="EMBL" id="NQE38000.1"/>
    </source>
</evidence>
<evidence type="ECO:0000313" key="6">
    <source>
        <dbReference type="Proteomes" id="UP000702425"/>
    </source>
</evidence>
<gene>
    <name evidence="5" type="primary">ltxA_27</name>
    <name evidence="5" type="ORF">E5S67_05782</name>
</gene>
<evidence type="ECO:0000259" key="4">
    <source>
        <dbReference type="PROSITE" id="PS50222"/>
    </source>
</evidence>
<evidence type="ECO:0000256" key="1">
    <source>
        <dbReference type="ARBA" id="ARBA00004613"/>
    </source>
</evidence>
<feature type="domain" description="EF-hand" evidence="4">
    <location>
        <begin position="347"/>
        <end position="370"/>
    </location>
</feature>
<accession>A0ABX2D8P8</accession>
<dbReference type="InterPro" id="IPR001343">
    <property type="entry name" value="Hemolysn_Ca-bd"/>
</dbReference>
<feature type="region of interest" description="Disordered" evidence="3">
    <location>
        <begin position="997"/>
        <end position="1055"/>
    </location>
</feature>